<feature type="region of interest" description="Disordered" evidence="1">
    <location>
        <begin position="38"/>
        <end position="61"/>
    </location>
</feature>
<dbReference type="AlphaFoldDB" id="A0A5B7CMJ0"/>
<evidence type="ECO:0000256" key="1">
    <source>
        <dbReference type="SAM" id="MobiDB-lite"/>
    </source>
</evidence>
<dbReference type="Proteomes" id="UP000324222">
    <property type="component" value="Unassembled WGS sequence"/>
</dbReference>
<organism evidence="2 3">
    <name type="scientific">Portunus trituberculatus</name>
    <name type="common">Swimming crab</name>
    <name type="synonym">Neptunus trituberculatus</name>
    <dbReference type="NCBI Taxonomy" id="210409"/>
    <lineage>
        <taxon>Eukaryota</taxon>
        <taxon>Metazoa</taxon>
        <taxon>Ecdysozoa</taxon>
        <taxon>Arthropoda</taxon>
        <taxon>Crustacea</taxon>
        <taxon>Multicrustacea</taxon>
        <taxon>Malacostraca</taxon>
        <taxon>Eumalacostraca</taxon>
        <taxon>Eucarida</taxon>
        <taxon>Decapoda</taxon>
        <taxon>Pleocyemata</taxon>
        <taxon>Brachyura</taxon>
        <taxon>Eubrachyura</taxon>
        <taxon>Portunoidea</taxon>
        <taxon>Portunidae</taxon>
        <taxon>Portuninae</taxon>
        <taxon>Portunus</taxon>
    </lineage>
</organism>
<evidence type="ECO:0000313" key="2">
    <source>
        <dbReference type="EMBL" id="MPC10021.1"/>
    </source>
</evidence>
<sequence>MHVLEFGSQGVGWCPLQSHQQAACPVPTWTWCGAPVAPRSEHPPPLRCVDLTKGKSEPRDD</sequence>
<feature type="compositionally biased region" description="Basic and acidic residues" evidence="1">
    <location>
        <begin position="39"/>
        <end position="61"/>
    </location>
</feature>
<proteinExistence type="predicted"/>
<keyword evidence="3" id="KW-1185">Reference proteome</keyword>
<accession>A0A5B7CMJ0</accession>
<dbReference type="EMBL" id="VSRR010000097">
    <property type="protein sequence ID" value="MPC10021.1"/>
    <property type="molecule type" value="Genomic_DNA"/>
</dbReference>
<comment type="caution">
    <text evidence="2">The sequence shown here is derived from an EMBL/GenBank/DDBJ whole genome shotgun (WGS) entry which is preliminary data.</text>
</comment>
<gene>
    <name evidence="2" type="ORF">E2C01_002646</name>
</gene>
<reference evidence="2 3" key="1">
    <citation type="submission" date="2019-05" db="EMBL/GenBank/DDBJ databases">
        <title>Another draft genome of Portunus trituberculatus and its Hox gene families provides insights of decapod evolution.</title>
        <authorList>
            <person name="Jeong J.-H."/>
            <person name="Song I."/>
            <person name="Kim S."/>
            <person name="Choi T."/>
            <person name="Kim D."/>
            <person name="Ryu S."/>
            <person name="Kim W."/>
        </authorList>
    </citation>
    <scope>NUCLEOTIDE SEQUENCE [LARGE SCALE GENOMIC DNA]</scope>
    <source>
        <tissue evidence="2">Muscle</tissue>
    </source>
</reference>
<protein>
    <submittedName>
        <fullName evidence="2">Uncharacterized protein</fullName>
    </submittedName>
</protein>
<name>A0A5B7CMJ0_PORTR</name>
<evidence type="ECO:0000313" key="3">
    <source>
        <dbReference type="Proteomes" id="UP000324222"/>
    </source>
</evidence>